<dbReference type="InterPro" id="IPR002110">
    <property type="entry name" value="Ankyrin_rpt"/>
</dbReference>
<sequence>MSLAADREDQEEGLIVLRSVERPEVDIVFIHGLGGHPYTTWACPRRKQIPANVQCNPIASKKPSYNRQLLRNRGSFRRSICSVLGCGRRAAETEDPLPTHVKTEDLSPQSPEALEDPSPDIYWPRDLLALESHCRTARILAYGYDSKVTRGFSTANQNNLFAHARDLLYALQREKPARRPLIFVAHSLGGLLIKEVLRRSEASEEAEFKDIVQSAKGIIFLGTPHRGSPGMADLGETVRSIASTILRVDSNAALLRALGTDSPELELGRESFTVLWRKHGFRVKTFQEARGISGANVGPLNSKVVPDTSSTLDDPKEHAETISANHMNMCRFDSEHDAGYRKISHEIRTMILLAKAVPNIDTDGKAFLRSLAFSEMDNRRGNIQRALDDTCSWLYMTPQYRDWIDKIDVAENHGLLWVKGKPGSGKSTLMKDALRRAEMRYEGTQTTTAAFFFNARGTETLEKTPLGLYRSLLHQVLHQDALALAHLTPIFKQKAMFGPAVTWHQEELQDLLSHVFATCESRPAVLFIDAMDECKDDEVRDLVRFFKVLSKKAYEVGADLKICLSSRHYPHISIDGCLEVVVEDHNRPDILLFIVEEAEDNRPIADLKNEIFERSSGVFLWVVLAIAMLRKCGRGKSLKWLQQKLGEIPAELDTLFRALFSQQDRGEASRVVLLMQIMLFRVEPLTRSQIHLALAFGETPYESLGAWEDSVEYLETPDKIHEMIIDLSKGLLEQAPSSVVKDKEDGANSVPQQPTYQFIHETVREFFLSGDGFKLLRYNPPSLVGSGNAAMVNCFVNYLGAEEFSSDLPNPKDHLELLDVFRPDSKYGYLAAGPAKIFAAKNPNLSLMSYVCVHLFAHLEAAERNGEHQDLILRRLADDSCELLLRLEHSPFATRYVAKSSLLMASIDFGAFETTRRILNLGYPVNQPAGAPQKYAIHAAASIKFKNSLDARLIDLLLAYGADVSLRNWYGQTPLHIAATKGPELLQVILGRKPNVNAQDNDGETALHRAIHSSAHYPEQVRLLVAHGARVDIADSRGRTPLDIARKGPLAPSLTMEADRETIIKLLIEAQEKRSTSCQAWKNGFSDFK</sequence>
<reference evidence="5" key="2">
    <citation type="submission" date="2023-06" db="EMBL/GenBank/DDBJ databases">
        <authorList>
            <consortium name="Lawrence Berkeley National Laboratory"/>
            <person name="Mondo S.J."/>
            <person name="Hensen N."/>
            <person name="Bonometti L."/>
            <person name="Westerberg I."/>
            <person name="Brannstrom I.O."/>
            <person name="Guillou S."/>
            <person name="Cros-Aarteil S."/>
            <person name="Calhoun S."/>
            <person name="Haridas S."/>
            <person name="Kuo A."/>
            <person name="Pangilinan J."/>
            <person name="Riley R."/>
            <person name="Labutti K."/>
            <person name="Andreopoulos B."/>
            <person name="Lipzen A."/>
            <person name="Chen C."/>
            <person name="Yanf M."/>
            <person name="Daum C."/>
            <person name="Ng V."/>
            <person name="Clum A."/>
            <person name="Steindorff A."/>
            <person name="Ohm R."/>
            <person name="Martin F."/>
            <person name="Silar P."/>
            <person name="Natvig D."/>
            <person name="Lalanne C."/>
            <person name="Gautier V."/>
            <person name="Ament-Velasquez S.L."/>
            <person name="Kruys A."/>
            <person name="Hutchinson M.I."/>
            <person name="Powell A.J."/>
            <person name="Barry K."/>
            <person name="Miller A.N."/>
            <person name="Grigoriev I.V."/>
            <person name="Debuchy R."/>
            <person name="Gladieux P."/>
            <person name="Thoren M.H."/>
            <person name="Johannesson H."/>
        </authorList>
    </citation>
    <scope>NUCLEOTIDE SEQUENCE</scope>
    <source>
        <strain evidence="5">PSN324</strain>
    </source>
</reference>
<accession>A0AAV9I4N9</accession>
<dbReference type="PANTHER" id="PTHR10039">
    <property type="entry name" value="AMELOGENIN"/>
    <property type="match status" value="1"/>
</dbReference>
<gene>
    <name evidence="5" type="ORF">QBC42DRAFT_41220</name>
</gene>
<dbReference type="SUPFAM" id="SSF53474">
    <property type="entry name" value="alpha/beta-Hydrolases"/>
    <property type="match status" value="1"/>
</dbReference>
<evidence type="ECO:0000313" key="5">
    <source>
        <dbReference type="EMBL" id="KAK4466775.1"/>
    </source>
</evidence>
<feature type="region of interest" description="Disordered" evidence="3">
    <location>
        <begin position="94"/>
        <end position="115"/>
    </location>
</feature>
<keyword evidence="6" id="KW-1185">Reference proteome</keyword>
<evidence type="ECO:0000256" key="3">
    <source>
        <dbReference type="SAM" id="MobiDB-lite"/>
    </source>
</evidence>
<dbReference type="SUPFAM" id="SSF48403">
    <property type="entry name" value="Ankyrin repeat"/>
    <property type="match status" value="1"/>
</dbReference>
<feature type="repeat" description="ANK" evidence="2">
    <location>
        <begin position="1002"/>
        <end position="1036"/>
    </location>
</feature>
<evidence type="ECO:0000256" key="1">
    <source>
        <dbReference type="ARBA" id="ARBA00022737"/>
    </source>
</evidence>
<dbReference type="EMBL" id="MU864929">
    <property type="protein sequence ID" value="KAK4466775.1"/>
    <property type="molecule type" value="Genomic_DNA"/>
</dbReference>
<dbReference type="PROSITE" id="PS50297">
    <property type="entry name" value="ANK_REP_REGION"/>
    <property type="match status" value="1"/>
</dbReference>
<dbReference type="Pfam" id="PF12796">
    <property type="entry name" value="Ank_2"/>
    <property type="match status" value="1"/>
</dbReference>
<dbReference type="InterPro" id="IPR029058">
    <property type="entry name" value="AB_hydrolase_fold"/>
</dbReference>
<keyword evidence="2" id="KW-0040">ANK repeat</keyword>
<dbReference type="InterPro" id="IPR036770">
    <property type="entry name" value="Ankyrin_rpt-contain_sf"/>
</dbReference>
<evidence type="ECO:0000313" key="6">
    <source>
        <dbReference type="Proteomes" id="UP001321749"/>
    </source>
</evidence>
<dbReference type="Proteomes" id="UP001321749">
    <property type="component" value="Unassembled WGS sequence"/>
</dbReference>
<dbReference type="InterPro" id="IPR027417">
    <property type="entry name" value="P-loop_NTPase"/>
</dbReference>
<reference evidence="5" key="1">
    <citation type="journal article" date="2023" name="Mol. Phylogenet. Evol.">
        <title>Genome-scale phylogeny and comparative genomics of the fungal order Sordariales.</title>
        <authorList>
            <person name="Hensen N."/>
            <person name="Bonometti L."/>
            <person name="Westerberg I."/>
            <person name="Brannstrom I.O."/>
            <person name="Guillou S."/>
            <person name="Cros-Aarteil S."/>
            <person name="Calhoun S."/>
            <person name="Haridas S."/>
            <person name="Kuo A."/>
            <person name="Mondo S."/>
            <person name="Pangilinan J."/>
            <person name="Riley R."/>
            <person name="LaButti K."/>
            <person name="Andreopoulos B."/>
            <person name="Lipzen A."/>
            <person name="Chen C."/>
            <person name="Yan M."/>
            <person name="Daum C."/>
            <person name="Ng V."/>
            <person name="Clum A."/>
            <person name="Steindorff A."/>
            <person name="Ohm R.A."/>
            <person name="Martin F."/>
            <person name="Silar P."/>
            <person name="Natvig D.O."/>
            <person name="Lalanne C."/>
            <person name="Gautier V."/>
            <person name="Ament-Velasquez S.L."/>
            <person name="Kruys A."/>
            <person name="Hutchinson M.I."/>
            <person name="Powell A.J."/>
            <person name="Barry K."/>
            <person name="Miller A.N."/>
            <person name="Grigoriev I.V."/>
            <person name="Debuchy R."/>
            <person name="Gladieux P."/>
            <person name="Hiltunen Thoren M."/>
            <person name="Johannesson H."/>
        </authorList>
    </citation>
    <scope>NUCLEOTIDE SEQUENCE</scope>
    <source>
        <strain evidence="5">PSN324</strain>
    </source>
</reference>
<evidence type="ECO:0000256" key="2">
    <source>
        <dbReference type="PROSITE-ProRule" id="PRU00023"/>
    </source>
</evidence>
<protein>
    <recommendedName>
        <fullName evidence="4">Nephrocystin 3-like N-terminal domain-containing protein</fullName>
    </recommendedName>
</protein>
<dbReference type="SMART" id="SM00248">
    <property type="entry name" value="ANK"/>
    <property type="match status" value="5"/>
</dbReference>
<dbReference type="SUPFAM" id="SSF52540">
    <property type="entry name" value="P-loop containing nucleoside triphosphate hydrolases"/>
    <property type="match status" value="1"/>
</dbReference>
<dbReference type="Gene3D" id="3.40.50.300">
    <property type="entry name" value="P-loop containing nucleotide triphosphate hydrolases"/>
    <property type="match status" value="1"/>
</dbReference>
<evidence type="ECO:0000259" key="4">
    <source>
        <dbReference type="Pfam" id="PF24883"/>
    </source>
</evidence>
<dbReference type="Pfam" id="PF24883">
    <property type="entry name" value="NPHP3_N"/>
    <property type="match status" value="1"/>
</dbReference>
<dbReference type="InterPro" id="IPR056884">
    <property type="entry name" value="NPHP3-like_N"/>
</dbReference>
<dbReference type="Gene3D" id="1.25.40.20">
    <property type="entry name" value="Ankyrin repeat-containing domain"/>
    <property type="match status" value="1"/>
</dbReference>
<dbReference type="Gene3D" id="3.40.50.1820">
    <property type="entry name" value="alpha/beta hydrolase"/>
    <property type="match status" value="1"/>
</dbReference>
<feature type="domain" description="Nephrocystin 3-like N-terminal" evidence="4">
    <location>
        <begin position="389"/>
        <end position="567"/>
    </location>
</feature>
<dbReference type="PANTHER" id="PTHR10039:SF5">
    <property type="entry name" value="NACHT DOMAIN-CONTAINING PROTEIN"/>
    <property type="match status" value="1"/>
</dbReference>
<dbReference type="AlphaFoldDB" id="A0AAV9I4N9"/>
<name>A0AAV9I4N9_9PEZI</name>
<comment type="caution">
    <text evidence="5">The sequence shown here is derived from an EMBL/GenBank/DDBJ whole genome shotgun (WGS) entry which is preliminary data.</text>
</comment>
<organism evidence="5 6">
    <name type="scientific">Cladorrhinum samala</name>
    <dbReference type="NCBI Taxonomy" id="585594"/>
    <lineage>
        <taxon>Eukaryota</taxon>
        <taxon>Fungi</taxon>
        <taxon>Dikarya</taxon>
        <taxon>Ascomycota</taxon>
        <taxon>Pezizomycotina</taxon>
        <taxon>Sordariomycetes</taxon>
        <taxon>Sordariomycetidae</taxon>
        <taxon>Sordariales</taxon>
        <taxon>Podosporaceae</taxon>
        <taxon>Cladorrhinum</taxon>
    </lineage>
</organism>
<keyword evidence="1" id="KW-0677">Repeat</keyword>
<dbReference type="PROSITE" id="PS50088">
    <property type="entry name" value="ANK_REPEAT"/>
    <property type="match status" value="1"/>
</dbReference>
<proteinExistence type="predicted"/>